<evidence type="ECO:0000256" key="4">
    <source>
        <dbReference type="ARBA" id="ARBA00022723"/>
    </source>
</evidence>
<dbReference type="PROSITE" id="PS51085">
    <property type="entry name" value="2FE2S_FER_2"/>
    <property type="match status" value="1"/>
</dbReference>
<dbReference type="Proteomes" id="UP000648257">
    <property type="component" value="Unassembled WGS sequence"/>
</dbReference>
<accession>A0ABR6X3N2</accession>
<evidence type="ECO:0000256" key="2">
    <source>
        <dbReference type="ARBA" id="ARBA00022448"/>
    </source>
</evidence>
<evidence type="ECO:0000259" key="9">
    <source>
        <dbReference type="PROSITE" id="PS51085"/>
    </source>
</evidence>
<sequence>MRFEQHDIEFQCAANETVLHAALRSGVAITASCRNGTCRTCMCHLQSGQVNYQVEWPGLSFDEKADGYILPCVATPLSELIIDKLVLSSA</sequence>
<evidence type="ECO:0000256" key="8">
    <source>
        <dbReference type="ARBA" id="ARBA00034078"/>
    </source>
</evidence>
<feature type="domain" description="2Fe-2S ferredoxin-type" evidence="9">
    <location>
        <begin position="1"/>
        <end position="90"/>
    </location>
</feature>
<comment type="caution">
    <text evidence="10">The sequence shown here is derived from an EMBL/GenBank/DDBJ whole genome shotgun (WGS) entry which is preliminary data.</text>
</comment>
<keyword evidence="7" id="KW-0411">Iron-sulfur</keyword>
<keyword evidence="11" id="KW-1185">Reference proteome</keyword>
<keyword evidence="4" id="KW-0479">Metal-binding</keyword>
<evidence type="ECO:0000313" key="10">
    <source>
        <dbReference type="EMBL" id="MBC3807547.1"/>
    </source>
</evidence>
<evidence type="ECO:0000256" key="5">
    <source>
        <dbReference type="ARBA" id="ARBA00022982"/>
    </source>
</evidence>
<dbReference type="InterPro" id="IPR036010">
    <property type="entry name" value="2Fe-2S_ferredoxin-like_sf"/>
</dbReference>
<keyword evidence="5" id="KW-0249">Electron transport</keyword>
<dbReference type="InterPro" id="IPR001041">
    <property type="entry name" value="2Fe-2S_ferredoxin-type"/>
</dbReference>
<dbReference type="Gene3D" id="3.10.20.30">
    <property type="match status" value="1"/>
</dbReference>
<evidence type="ECO:0000256" key="3">
    <source>
        <dbReference type="ARBA" id="ARBA00022714"/>
    </source>
</evidence>
<keyword evidence="3" id="KW-0001">2Fe-2S</keyword>
<reference evidence="10 11" key="1">
    <citation type="submission" date="2020-08" db="EMBL/GenBank/DDBJ databases">
        <title>Novel species isolated from subtropical streams in China.</title>
        <authorList>
            <person name="Lu H."/>
        </authorList>
    </citation>
    <scope>NUCLEOTIDE SEQUENCE [LARGE SCALE GENOMIC DNA]</scope>
    <source>
        <strain evidence="10 11">KACC 16656</strain>
    </source>
</reference>
<proteinExistence type="inferred from homology"/>
<dbReference type="Pfam" id="PF00111">
    <property type="entry name" value="Fer2"/>
    <property type="match status" value="1"/>
</dbReference>
<organism evidence="10 11">
    <name type="scientific">Undibacterium seohonense</name>
    <dbReference type="NCBI Taxonomy" id="1344950"/>
    <lineage>
        <taxon>Bacteria</taxon>
        <taxon>Pseudomonadati</taxon>
        <taxon>Pseudomonadota</taxon>
        <taxon>Betaproteobacteria</taxon>
        <taxon>Burkholderiales</taxon>
        <taxon>Oxalobacteraceae</taxon>
        <taxon>Undibacterium</taxon>
    </lineage>
</organism>
<keyword evidence="6" id="KW-0408">Iron</keyword>
<evidence type="ECO:0000256" key="6">
    <source>
        <dbReference type="ARBA" id="ARBA00023004"/>
    </source>
</evidence>
<name>A0ABR6X3N2_9BURK</name>
<dbReference type="PANTHER" id="PTHR43112:SF3">
    <property type="entry name" value="FERREDOXIN-2, CHLOROPLASTIC"/>
    <property type="match status" value="1"/>
</dbReference>
<dbReference type="InterPro" id="IPR012675">
    <property type="entry name" value="Beta-grasp_dom_sf"/>
</dbReference>
<protein>
    <submittedName>
        <fullName evidence="10">2Fe-2S iron-sulfur cluster binding domain-containing protein</fullName>
    </submittedName>
</protein>
<dbReference type="CDD" id="cd00207">
    <property type="entry name" value="fer2"/>
    <property type="match status" value="1"/>
</dbReference>
<evidence type="ECO:0000256" key="7">
    <source>
        <dbReference type="ARBA" id="ARBA00023014"/>
    </source>
</evidence>
<dbReference type="PANTHER" id="PTHR43112">
    <property type="entry name" value="FERREDOXIN"/>
    <property type="match status" value="1"/>
</dbReference>
<dbReference type="EMBL" id="JACOFW010000008">
    <property type="protein sequence ID" value="MBC3807547.1"/>
    <property type="molecule type" value="Genomic_DNA"/>
</dbReference>
<evidence type="ECO:0000313" key="11">
    <source>
        <dbReference type="Proteomes" id="UP000648257"/>
    </source>
</evidence>
<comment type="similarity">
    <text evidence="1">Belongs to the 2Fe2S plant-type ferredoxin family.</text>
</comment>
<dbReference type="SUPFAM" id="SSF54292">
    <property type="entry name" value="2Fe-2S ferredoxin-like"/>
    <property type="match status" value="1"/>
</dbReference>
<gene>
    <name evidence="10" type="ORF">H8K52_09340</name>
</gene>
<keyword evidence="2" id="KW-0813">Transport</keyword>
<comment type="cofactor">
    <cofactor evidence="8">
        <name>[2Fe-2S] cluster</name>
        <dbReference type="ChEBI" id="CHEBI:190135"/>
    </cofactor>
</comment>
<evidence type="ECO:0000256" key="1">
    <source>
        <dbReference type="ARBA" id="ARBA00007874"/>
    </source>
</evidence>